<evidence type="ECO:0000313" key="2">
    <source>
        <dbReference type="Proteomes" id="UP000494206"/>
    </source>
</evidence>
<dbReference type="Proteomes" id="UP000494206">
    <property type="component" value="Unassembled WGS sequence"/>
</dbReference>
<evidence type="ECO:0000313" key="1">
    <source>
        <dbReference type="EMBL" id="CAB3398631.1"/>
    </source>
</evidence>
<sequence length="184" mass="21073">MGLGTSRSRDTVDEFDTLTIWGGDIDEAICGRGKICSDEWTPISSTAGTPRRMSAITVQPLPVANNPPRMLEEPLNILTIEHAPVEVREWRSEEGVEKKRRKMRKVDHRRSASKKVVPPLRIRRITVYPAIPPPTKGFVMFRRTMVPKEKGPRRLRAVPPRHLKGLNVTPPRPFRYKRTVLRIL</sequence>
<dbReference type="EMBL" id="CADEPM010000001">
    <property type="protein sequence ID" value="CAB3398631.1"/>
    <property type="molecule type" value="Genomic_DNA"/>
</dbReference>
<name>A0A8S1ED82_9PELO</name>
<proteinExistence type="predicted"/>
<gene>
    <name evidence="1" type="ORF">CBOVIS_LOCUS1883</name>
</gene>
<keyword evidence="2" id="KW-1185">Reference proteome</keyword>
<accession>A0A8S1ED82</accession>
<protein>
    <submittedName>
        <fullName evidence="1">Uncharacterized protein</fullName>
    </submittedName>
</protein>
<dbReference type="OrthoDB" id="5850145at2759"/>
<dbReference type="AlphaFoldDB" id="A0A8S1ED82"/>
<reference evidence="1 2" key="1">
    <citation type="submission" date="2020-04" db="EMBL/GenBank/DDBJ databases">
        <authorList>
            <person name="Laetsch R D."/>
            <person name="Stevens L."/>
            <person name="Kumar S."/>
            <person name="Blaxter L. M."/>
        </authorList>
    </citation>
    <scope>NUCLEOTIDE SEQUENCE [LARGE SCALE GENOMIC DNA]</scope>
</reference>
<organism evidence="1 2">
    <name type="scientific">Caenorhabditis bovis</name>
    <dbReference type="NCBI Taxonomy" id="2654633"/>
    <lineage>
        <taxon>Eukaryota</taxon>
        <taxon>Metazoa</taxon>
        <taxon>Ecdysozoa</taxon>
        <taxon>Nematoda</taxon>
        <taxon>Chromadorea</taxon>
        <taxon>Rhabditida</taxon>
        <taxon>Rhabditina</taxon>
        <taxon>Rhabditomorpha</taxon>
        <taxon>Rhabditoidea</taxon>
        <taxon>Rhabditidae</taxon>
        <taxon>Peloderinae</taxon>
        <taxon>Caenorhabditis</taxon>
    </lineage>
</organism>
<comment type="caution">
    <text evidence="1">The sequence shown here is derived from an EMBL/GenBank/DDBJ whole genome shotgun (WGS) entry which is preliminary data.</text>
</comment>